<name>A0AA38CN00_TAXCH</name>
<feature type="region of interest" description="Disordered" evidence="1">
    <location>
        <begin position="1"/>
        <end position="55"/>
    </location>
</feature>
<comment type="caution">
    <text evidence="4">The sequence shown here is derived from an EMBL/GenBank/DDBJ whole genome shotgun (WGS) entry which is preliminary data.</text>
</comment>
<reference evidence="4 5" key="1">
    <citation type="journal article" date="2021" name="Nat. Plants">
        <title>The Taxus genome provides insights into paclitaxel biosynthesis.</title>
        <authorList>
            <person name="Xiong X."/>
            <person name="Gou J."/>
            <person name="Liao Q."/>
            <person name="Li Y."/>
            <person name="Zhou Q."/>
            <person name="Bi G."/>
            <person name="Li C."/>
            <person name="Du R."/>
            <person name="Wang X."/>
            <person name="Sun T."/>
            <person name="Guo L."/>
            <person name="Liang H."/>
            <person name="Lu P."/>
            <person name="Wu Y."/>
            <person name="Zhang Z."/>
            <person name="Ro D.K."/>
            <person name="Shang Y."/>
            <person name="Huang S."/>
            <person name="Yan J."/>
        </authorList>
    </citation>
    <scope>NUCLEOTIDE SEQUENCE [LARGE SCALE GENOMIC DNA]</scope>
    <source>
        <strain evidence="4">Ta-2019</strain>
    </source>
</reference>
<feature type="compositionally biased region" description="Polar residues" evidence="1">
    <location>
        <begin position="261"/>
        <end position="276"/>
    </location>
</feature>
<dbReference type="AlphaFoldDB" id="A0AA38CN00"/>
<dbReference type="Pfam" id="PF14389">
    <property type="entry name" value="Lzipper-MIP1"/>
    <property type="match status" value="1"/>
</dbReference>
<feature type="domain" description="DUF547" evidence="2">
    <location>
        <begin position="427"/>
        <end position="563"/>
    </location>
</feature>
<dbReference type="PANTHER" id="PTHR23054:SF18">
    <property type="entry name" value="TERNARY COMPLEX FACTOR MIP1, LEUCINE-ZIPPER"/>
    <property type="match status" value="1"/>
</dbReference>
<dbReference type="Proteomes" id="UP000824469">
    <property type="component" value="Unassembled WGS sequence"/>
</dbReference>
<proteinExistence type="predicted"/>
<keyword evidence="5" id="KW-1185">Reference proteome</keyword>
<gene>
    <name evidence="4" type="ORF">KI387_014300</name>
</gene>
<feature type="compositionally biased region" description="Low complexity" evidence="1">
    <location>
        <begin position="248"/>
        <end position="258"/>
    </location>
</feature>
<dbReference type="OMA" id="RTAMQRC"/>
<dbReference type="EMBL" id="JAHRHJ020000009">
    <property type="protein sequence ID" value="KAH9302717.1"/>
    <property type="molecule type" value="Genomic_DNA"/>
</dbReference>
<evidence type="ECO:0008006" key="6">
    <source>
        <dbReference type="Google" id="ProtNLM"/>
    </source>
</evidence>
<evidence type="ECO:0000313" key="4">
    <source>
        <dbReference type="EMBL" id="KAH9302717.1"/>
    </source>
</evidence>
<protein>
    <recommendedName>
        <fullName evidence="6">Electron transporter</fullName>
    </recommendedName>
</protein>
<feature type="compositionally biased region" description="Polar residues" evidence="1">
    <location>
        <begin position="185"/>
        <end position="210"/>
    </location>
</feature>
<dbReference type="InterPro" id="IPR025757">
    <property type="entry name" value="MIP1_Leuzipper"/>
</dbReference>
<feature type="region of interest" description="Disordered" evidence="1">
    <location>
        <begin position="248"/>
        <end position="276"/>
    </location>
</feature>
<sequence length="649" mass="72766">MEVSECVVRRRMGSQPGNARVVEKERDGVENPLKLQLPGGNHSRSHSTPENEADHWDISPQAFNSIKAGWKRMKRSIEIKKKYISRKDRQTSLEKDVAHLEMKLQGQLAVREALENALGLVSTSSSSENGHHIPKQTEEMIKEITALEYEVARLEQHLLLLYRKVFEHNVSNNPSRSITREDSFCQKSHSGPLQPTNGLMSLLKQGTSMVQRSQSSLSQSSTSSLQQLGSGLSRQMYSDSLVQRSHSSLSSSSVIRHSPPLYNSPQSGMERSSHSQPLSLAQELEGRVARLADHLGTSIANHVHESPNRLSEDLVHCMAAIYCKLAEPPLPNIGFSSSPTSSLSSSSTFSPQDQCESWSPSCKNDVQCDVMMTDPFCVKRAKESIGAYTSMLAVPWICVDNDRLSYAARMLHTFKSYVQRLEKVDLKGLKHEEKLAFWINIYNALMMHAYLAYGIPQNHLKRVQLLLKAAYKVGGLSINAHVIQSILGCRLYRPVQWLQTLQTLLSAGMKFKAGDERQSYALNRSEPLVCFAVCCGGHSDPAVRVYTAKNIYQELEAAKEEYIHASVGVSKSGKVLLPKLLEGFANDSFLSLSGLLDMVCKCLPESQRNDIRKFSLSKPHKSIEWLPYNFNFRYIFSRELAKWTPPLLS</sequence>
<evidence type="ECO:0000256" key="1">
    <source>
        <dbReference type="SAM" id="MobiDB-lite"/>
    </source>
</evidence>
<evidence type="ECO:0000259" key="3">
    <source>
        <dbReference type="Pfam" id="PF14389"/>
    </source>
</evidence>
<feature type="domain" description="Ternary complex factor MIP1 leucine-zipper" evidence="3">
    <location>
        <begin position="86"/>
        <end position="167"/>
    </location>
</feature>
<dbReference type="PANTHER" id="PTHR23054">
    <property type="entry name" value="TERNARY COMPLEX FACTOR MIP1, LEUCINE-ZIPPER-RELATED"/>
    <property type="match status" value="1"/>
</dbReference>
<evidence type="ECO:0000259" key="2">
    <source>
        <dbReference type="Pfam" id="PF04784"/>
    </source>
</evidence>
<evidence type="ECO:0000313" key="5">
    <source>
        <dbReference type="Proteomes" id="UP000824469"/>
    </source>
</evidence>
<feature type="compositionally biased region" description="Low complexity" evidence="1">
    <location>
        <begin position="211"/>
        <end position="229"/>
    </location>
</feature>
<feature type="region of interest" description="Disordered" evidence="1">
    <location>
        <begin position="173"/>
        <end position="229"/>
    </location>
</feature>
<dbReference type="InterPro" id="IPR006869">
    <property type="entry name" value="DUF547"/>
</dbReference>
<organism evidence="4 5">
    <name type="scientific">Taxus chinensis</name>
    <name type="common">Chinese yew</name>
    <name type="synonym">Taxus wallichiana var. chinensis</name>
    <dbReference type="NCBI Taxonomy" id="29808"/>
    <lineage>
        <taxon>Eukaryota</taxon>
        <taxon>Viridiplantae</taxon>
        <taxon>Streptophyta</taxon>
        <taxon>Embryophyta</taxon>
        <taxon>Tracheophyta</taxon>
        <taxon>Spermatophyta</taxon>
        <taxon>Pinopsida</taxon>
        <taxon>Pinidae</taxon>
        <taxon>Conifers II</taxon>
        <taxon>Cupressales</taxon>
        <taxon>Taxaceae</taxon>
        <taxon>Taxus</taxon>
    </lineage>
</organism>
<accession>A0AA38CN00</accession>
<dbReference type="Pfam" id="PF04784">
    <property type="entry name" value="DUF547"/>
    <property type="match status" value="1"/>
</dbReference>